<comment type="caution">
    <text evidence="2">The sequence shown here is derived from an EMBL/GenBank/DDBJ whole genome shotgun (WGS) entry which is preliminary data.</text>
</comment>
<dbReference type="EMBL" id="LCUC01000604">
    <property type="protein sequence ID" value="KKY29820.1"/>
    <property type="molecule type" value="Genomic_DNA"/>
</dbReference>
<name>A0A0G2HNL1_9PEZI</name>
<proteinExistence type="predicted"/>
<reference evidence="2 3" key="1">
    <citation type="submission" date="2015-05" db="EMBL/GenBank/DDBJ databases">
        <title>Distinctive expansion of gene families associated with plant cell wall degradation and secondary metabolism in the genomes of grapevine trunk pathogens.</title>
        <authorList>
            <person name="Lawrence D.P."/>
            <person name="Travadon R."/>
            <person name="Rolshausen P.E."/>
            <person name="Baumgartner K."/>
        </authorList>
    </citation>
    <scope>NUCLEOTIDE SEQUENCE [LARGE SCALE GENOMIC DNA]</scope>
    <source>
        <strain evidence="2">DA912</strain>
    </source>
</reference>
<protein>
    <submittedName>
        <fullName evidence="2">Uncharacterized protein</fullName>
    </submittedName>
</protein>
<evidence type="ECO:0000256" key="1">
    <source>
        <dbReference type="SAM" id="Coils"/>
    </source>
</evidence>
<evidence type="ECO:0000313" key="2">
    <source>
        <dbReference type="EMBL" id="KKY29820.1"/>
    </source>
</evidence>
<sequence>MPRGRYLENQCLCSHNVADLNDTWATFDYDLDSFPVPAQALFCAQTIADIIAFIIQYSQPQQQRDDGNNNNNNNNNNDDDDDNLLIVDIINLPGQLRPGRLRRANSILGRLLWATQLMAPFSNSGEAFLGACCRVLRDGVAAWLDALVLHGVLVRHRPQRGGPFDAAGHWEWCAHIVGPWDDSPRLLLRWVMVHVLGMGPMINERVQDARNRRMQQLFDLLTADDGVEGILNARNLDDIPPRLRQAFAEYSALRNGRPWNPRPRAGRQERWEPAIDMHALDRLYDDLRRRQDKASRRKHRYEAINDEVARHRERLIVDTEPPLRLVPEESKAGKAMFNSEIPIPSIGNQ</sequence>
<keyword evidence="1" id="KW-0175">Coiled coil</keyword>
<reference evidence="2 3" key="2">
    <citation type="submission" date="2015-05" db="EMBL/GenBank/DDBJ databases">
        <authorList>
            <person name="Morales-Cruz A."/>
            <person name="Amrine K.C."/>
            <person name="Cantu D."/>
        </authorList>
    </citation>
    <scope>NUCLEOTIDE SEQUENCE [LARGE SCALE GENOMIC DNA]</scope>
    <source>
        <strain evidence="2">DA912</strain>
    </source>
</reference>
<gene>
    <name evidence="2" type="ORF">UCDDA912_g10253</name>
</gene>
<keyword evidence="3" id="KW-1185">Reference proteome</keyword>
<accession>A0A0G2HNL1</accession>
<dbReference type="Proteomes" id="UP000034680">
    <property type="component" value="Unassembled WGS sequence"/>
</dbReference>
<feature type="coiled-coil region" evidence="1">
    <location>
        <begin position="277"/>
        <end position="304"/>
    </location>
</feature>
<evidence type="ECO:0000313" key="3">
    <source>
        <dbReference type="Proteomes" id="UP000034680"/>
    </source>
</evidence>
<organism evidence="2 3">
    <name type="scientific">Diaporthe ampelina</name>
    <dbReference type="NCBI Taxonomy" id="1214573"/>
    <lineage>
        <taxon>Eukaryota</taxon>
        <taxon>Fungi</taxon>
        <taxon>Dikarya</taxon>
        <taxon>Ascomycota</taxon>
        <taxon>Pezizomycotina</taxon>
        <taxon>Sordariomycetes</taxon>
        <taxon>Sordariomycetidae</taxon>
        <taxon>Diaporthales</taxon>
        <taxon>Diaporthaceae</taxon>
        <taxon>Diaporthe</taxon>
    </lineage>
</organism>
<dbReference type="AlphaFoldDB" id="A0A0G2HNL1"/>